<dbReference type="Gene3D" id="3.40.50.720">
    <property type="entry name" value="NAD(P)-binding Rossmann-like Domain"/>
    <property type="match status" value="2"/>
</dbReference>
<keyword evidence="15" id="KW-0379">Hydroxylation</keyword>
<keyword evidence="7" id="KW-0963">Cytoplasm</keyword>
<evidence type="ECO:0000313" key="37">
    <source>
        <dbReference type="Proteomes" id="UP000075884"/>
    </source>
</evidence>
<evidence type="ECO:0000256" key="34">
    <source>
        <dbReference type="ARBA" id="ARBA00049368"/>
    </source>
</evidence>
<evidence type="ECO:0000256" key="22">
    <source>
        <dbReference type="ARBA" id="ARBA00047742"/>
    </source>
</evidence>
<comment type="similarity">
    <text evidence="2">Belongs to the NADP-dependent oxidoreductase L4BD family.</text>
</comment>
<comment type="catalytic activity">
    <reaction evidence="24">
        <text>13,14-dihydro-15-oxo-prostaglandin F1alpha + NADP(+) = 15-oxoprostaglandin F1alpha + NADPH + H(+)</text>
        <dbReference type="Rhea" id="RHEA:50592"/>
        <dbReference type="ChEBI" id="CHEBI:15378"/>
        <dbReference type="ChEBI" id="CHEBI:57783"/>
        <dbReference type="ChEBI" id="CHEBI:58349"/>
        <dbReference type="ChEBI" id="CHEBI:79072"/>
        <dbReference type="ChEBI" id="CHEBI:133411"/>
    </reaction>
    <physiologicalReaction direction="right-to-left" evidence="24">
        <dbReference type="Rhea" id="RHEA:50594"/>
    </physiologicalReaction>
</comment>
<evidence type="ECO:0000256" key="5">
    <source>
        <dbReference type="ARBA" id="ARBA00012410"/>
    </source>
</evidence>
<comment type="catalytic activity">
    <reaction evidence="32">
        <text>13,14-dihydro-15-oxo-prostaglandin E1 + NADP(+) = 15-oxoprostaglandin E1 + NADPH + H(+)</text>
        <dbReference type="Rhea" id="RHEA:50584"/>
        <dbReference type="ChEBI" id="CHEBI:15378"/>
        <dbReference type="ChEBI" id="CHEBI:57401"/>
        <dbReference type="ChEBI" id="CHEBI:57783"/>
        <dbReference type="ChEBI" id="CHEBI:58349"/>
        <dbReference type="ChEBI" id="CHEBI:133408"/>
    </reaction>
    <physiologicalReaction direction="right-to-left" evidence="32">
        <dbReference type="Rhea" id="RHEA:50586"/>
    </physiologicalReaction>
</comment>
<dbReference type="SUPFAM" id="SSF51735">
    <property type="entry name" value="NAD(P)-binding Rossmann-fold domains"/>
    <property type="match status" value="2"/>
</dbReference>
<dbReference type="STRING" id="7168.A0A182N8F0"/>
<evidence type="ECO:0000256" key="20">
    <source>
        <dbReference type="ARBA" id="ARBA00047461"/>
    </source>
</evidence>
<dbReference type="Pfam" id="PF16884">
    <property type="entry name" value="ADH_N_2"/>
    <property type="match status" value="2"/>
</dbReference>
<evidence type="ECO:0000256" key="9">
    <source>
        <dbReference type="ARBA" id="ARBA00022553"/>
    </source>
</evidence>
<dbReference type="InterPro" id="IPR020843">
    <property type="entry name" value="ER"/>
</dbReference>
<comment type="catalytic activity">
    <reaction evidence="26">
        <text>nonan-2-one + NADP(+) = (3E)-nonen-2-one + NADPH + H(+)</text>
        <dbReference type="Rhea" id="RHEA:50616"/>
        <dbReference type="ChEBI" id="CHEBI:15378"/>
        <dbReference type="ChEBI" id="CHEBI:57783"/>
        <dbReference type="ChEBI" id="CHEBI:58349"/>
        <dbReference type="ChEBI" id="CHEBI:77927"/>
        <dbReference type="ChEBI" id="CHEBI:133457"/>
    </reaction>
    <physiologicalReaction direction="right-to-left" evidence="26">
        <dbReference type="Rhea" id="RHEA:50618"/>
    </physiologicalReaction>
</comment>
<comment type="catalytic activity">
    <reaction evidence="30">
        <text>6-trans-leukotriene B4 + NADP(+) = 12-oxo-(5S)-hydroxy-(6E,8E,10E,14Z)-eicosatetraenoate + NADPH + H(+)</text>
        <dbReference type="Rhea" id="RHEA:51204"/>
        <dbReference type="ChEBI" id="CHEBI:15378"/>
        <dbReference type="ChEBI" id="CHEBI:57783"/>
        <dbReference type="ChEBI" id="CHEBI:58349"/>
        <dbReference type="ChEBI" id="CHEBI:90723"/>
        <dbReference type="ChEBI" id="CHEBI:133974"/>
    </reaction>
    <physiologicalReaction direction="left-to-right" evidence="30">
        <dbReference type="Rhea" id="RHEA:51205"/>
    </physiologicalReaction>
</comment>
<comment type="catalytic activity">
    <reaction evidence="29">
        <text>20-hydroxy-leukotriene B4 + NADP(+) = 12-oxo-20-hydroxy-leukotriene B4 + NADPH + H(+)</text>
        <dbReference type="Rhea" id="RHEA:51208"/>
        <dbReference type="ChEBI" id="CHEBI:15378"/>
        <dbReference type="ChEBI" id="CHEBI:57460"/>
        <dbReference type="ChEBI" id="CHEBI:57783"/>
        <dbReference type="ChEBI" id="CHEBI:58349"/>
        <dbReference type="ChEBI" id="CHEBI:133346"/>
    </reaction>
    <physiologicalReaction direction="left-to-right" evidence="29">
        <dbReference type="Rhea" id="RHEA:51209"/>
    </physiologicalReaction>
</comment>
<keyword evidence="12" id="KW-0007">Acetylation</keyword>
<evidence type="ECO:0000259" key="35">
    <source>
        <dbReference type="SMART" id="SM00829"/>
    </source>
</evidence>
<dbReference type="PANTHER" id="PTHR43205:SF7">
    <property type="entry name" value="PROSTAGLANDIN REDUCTASE 1"/>
    <property type="match status" value="1"/>
</dbReference>
<keyword evidence="11" id="KW-0521">NADP</keyword>
<keyword evidence="10" id="KW-0276">Fatty acid metabolism</keyword>
<evidence type="ECO:0000256" key="31">
    <source>
        <dbReference type="ARBA" id="ARBA00049068"/>
    </source>
</evidence>
<dbReference type="InterPro" id="IPR041694">
    <property type="entry name" value="ADH_N_2"/>
</dbReference>
<comment type="subcellular location">
    <subcellularLocation>
        <location evidence="1">Cytoplasm</location>
    </subcellularLocation>
</comment>
<reference evidence="36" key="2">
    <citation type="submission" date="2020-05" db="UniProtKB">
        <authorList>
            <consortium name="EnsemblMetazoa"/>
        </authorList>
    </citation>
    <scope>IDENTIFICATION</scope>
    <source>
        <strain evidence="36">WRAIR2</strain>
    </source>
</reference>
<comment type="subunit">
    <text evidence="3">Monomer or homodimer.</text>
</comment>
<comment type="catalytic activity">
    <reaction evidence="20">
        <text>octanal + NADP(+) = (2E)-octenal + NADPH + H(+)</text>
        <dbReference type="Rhea" id="RHEA:50780"/>
        <dbReference type="ChEBI" id="CHEBI:15378"/>
        <dbReference type="ChEBI" id="CHEBI:17935"/>
        <dbReference type="ChEBI" id="CHEBI:57783"/>
        <dbReference type="ChEBI" id="CHEBI:58349"/>
        <dbReference type="ChEBI" id="CHEBI:61748"/>
    </reaction>
    <physiologicalReaction direction="right-to-left" evidence="20">
        <dbReference type="Rhea" id="RHEA:50782"/>
    </physiologicalReaction>
</comment>
<proteinExistence type="inferred from homology"/>
<dbReference type="FunFam" id="3.40.50.720:FF:000121">
    <property type="entry name" value="Prostaglandin reductase 2"/>
    <property type="match status" value="2"/>
</dbReference>
<evidence type="ECO:0000256" key="8">
    <source>
        <dbReference type="ARBA" id="ARBA00022501"/>
    </source>
</evidence>
<dbReference type="GO" id="GO:0032440">
    <property type="term" value="F:2-alkenal reductase [NAD(P)H] activity"/>
    <property type="evidence" value="ECO:0007669"/>
    <property type="project" value="UniProtKB-EC"/>
</dbReference>
<evidence type="ECO:0000256" key="12">
    <source>
        <dbReference type="ARBA" id="ARBA00022990"/>
    </source>
</evidence>
<dbReference type="InterPro" id="IPR011032">
    <property type="entry name" value="GroES-like_sf"/>
</dbReference>
<dbReference type="Pfam" id="PF00107">
    <property type="entry name" value="ADH_zinc_N"/>
    <property type="match status" value="2"/>
</dbReference>
<evidence type="ECO:0000313" key="36">
    <source>
        <dbReference type="EnsemblMetazoa" id="ADIR003924-PA"/>
    </source>
</evidence>
<accession>A0A182N8F0</accession>
<evidence type="ECO:0000256" key="6">
    <source>
        <dbReference type="ARBA" id="ARBA00020651"/>
    </source>
</evidence>
<evidence type="ECO:0000256" key="18">
    <source>
        <dbReference type="ARBA" id="ARBA00032297"/>
    </source>
</evidence>
<dbReference type="InterPro" id="IPR045010">
    <property type="entry name" value="MDR_fam"/>
</dbReference>
<dbReference type="GO" id="GO:0047522">
    <property type="term" value="F:15-oxoprostaglandin 13-reductase [NAD(P)+] activity"/>
    <property type="evidence" value="ECO:0007669"/>
    <property type="project" value="UniProtKB-EC"/>
</dbReference>
<evidence type="ECO:0000256" key="17">
    <source>
        <dbReference type="ARBA" id="ARBA00032255"/>
    </source>
</evidence>
<dbReference type="GO" id="GO:0005737">
    <property type="term" value="C:cytoplasm"/>
    <property type="evidence" value="ECO:0007669"/>
    <property type="project" value="UniProtKB-SubCell"/>
</dbReference>
<dbReference type="EC" id="1.3.1.74" evidence="5"/>
<evidence type="ECO:0000256" key="16">
    <source>
        <dbReference type="ARBA" id="ARBA00031851"/>
    </source>
</evidence>
<dbReference type="CDD" id="cd08294">
    <property type="entry name" value="leukotriene_B4_DH_like"/>
    <property type="match status" value="2"/>
</dbReference>
<dbReference type="InterPro" id="IPR013149">
    <property type="entry name" value="ADH-like_C"/>
</dbReference>
<dbReference type="SMART" id="SM00829">
    <property type="entry name" value="PKS_ER"/>
    <property type="match status" value="1"/>
</dbReference>
<comment type="catalytic activity">
    <reaction evidence="28">
        <text>4-hydroxynonanal + NADP(+) = (E)-4-hydroxynon-2-enal + NADPH + H(+)</text>
        <dbReference type="Rhea" id="RHEA:64736"/>
        <dbReference type="ChEBI" id="CHEBI:15378"/>
        <dbReference type="ChEBI" id="CHEBI:57783"/>
        <dbReference type="ChEBI" id="CHEBI:58349"/>
        <dbReference type="ChEBI" id="CHEBI:58968"/>
        <dbReference type="ChEBI" id="CHEBI:156112"/>
    </reaction>
    <physiologicalReaction direction="right-to-left" evidence="28">
        <dbReference type="Rhea" id="RHEA:64738"/>
    </physiologicalReaction>
</comment>
<dbReference type="VEuPathDB" id="VectorBase:ADIR003924"/>
<evidence type="ECO:0000256" key="1">
    <source>
        <dbReference type="ARBA" id="ARBA00004496"/>
    </source>
</evidence>
<evidence type="ECO:0000256" key="33">
    <source>
        <dbReference type="ARBA" id="ARBA00049179"/>
    </source>
</evidence>
<dbReference type="PANTHER" id="PTHR43205">
    <property type="entry name" value="PROSTAGLANDIN REDUCTASE"/>
    <property type="match status" value="1"/>
</dbReference>
<sequence>MRTAKKWIYAKPFVGEPTLENFELVEETVPELRDGEFMIRAMYLSVDPYMRIYTLSSPTGNTMIGGQVGEVIESRNPAFPVGAYAFAQVGWRTVSVCDPAAFETRKPYVLPELGDLSPSLGMGALGTVGNTAYFGFLEICKPQPGETVVVSGAAGAVGSLVGQIAKLKGCRVIGIAGTREKCAWLAELGFDGAINYREECVEEALRRHAPDGIDCYFDNVGGATSETVRGQMRPRGRISVCGTISMYNGAPVRVTDPQRDFVTKQLTQEGFSVHRWTDRWFEGIEQNLRWIREGKLRVRETVTVGFEHMPRAFIEMMAGGNVGKAVKMRFPWCQLVRRGYATDTPAVARKWIYAKAFKGEPTAGNFRLETEPLPATLREGEFLAAAEYLSVDPYMRPYMLAYPEGSLMIGGQIARVTASANARFPVGAAVCGQFGWRTHTVCDPSRLEKDRPYVLPDFGTLPTSLGLGVLGMPGNTAYFGLLELCQPKAGETVVVSGAAGAVGSAVGQIAKIRGCRAIGIAGTDAKCAWLQQTLGFDGAINYKRGEVSAELRRLAPDGIDCYFDNVGGPITEAVVKQMNLYGRIAVCGTISNYNSAAVKVTDPQRQFVFKQLRMEGFVVWRWNDRWLEGIAANLRWIREGRLAYEETVTEGFERMPDAFIDMLRGGNTGKAVVKV</sequence>
<dbReference type="SUPFAM" id="SSF50129">
    <property type="entry name" value="GroES-like"/>
    <property type="match status" value="2"/>
</dbReference>
<evidence type="ECO:0000256" key="10">
    <source>
        <dbReference type="ARBA" id="ARBA00022832"/>
    </source>
</evidence>
<evidence type="ECO:0000256" key="7">
    <source>
        <dbReference type="ARBA" id="ARBA00022490"/>
    </source>
</evidence>
<comment type="catalytic activity">
    <reaction evidence="31">
        <text>(5S,12S)-dihydroxy-(6E,10E,12E,14Z)-eicosatetraenoate + NADP(+) = 12-oxo-(5S)-hydroxy-(6E,8E,10E,14Z)-eicosatetraenoate + NADPH + H(+)</text>
        <dbReference type="Rhea" id="RHEA:51212"/>
        <dbReference type="ChEBI" id="CHEBI:15378"/>
        <dbReference type="ChEBI" id="CHEBI:57783"/>
        <dbReference type="ChEBI" id="CHEBI:58349"/>
        <dbReference type="ChEBI" id="CHEBI:133974"/>
        <dbReference type="ChEBI" id="CHEBI:133975"/>
    </reaction>
    <physiologicalReaction direction="left-to-right" evidence="31">
        <dbReference type="Rhea" id="RHEA:51213"/>
    </physiologicalReaction>
</comment>
<feature type="domain" description="Enoyl reductase (ER)" evidence="35">
    <location>
        <begin position="17"/>
        <end position="327"/>
    </location>
</feature>
<evidence type="ECO:0000256" key="13">
    <source>
        <dbReference type="ARBA" id="ARBA00023002"/>
    </source>
</evidence>
<keyword evidence="14" id="KW-0443">Lipid metabolism</keyword>
<evidence type="ECO:0000256" key="29">
    <source>
        <dbReference type="ARBA" id="ARBA00048591"/>
    </source>
</evidence>
<organism evidence="36 37">
    <name type="scientific">Anopheles dirus</name>
    <dbReference type="NCBI Taxonomy" id="7168"/>
    <lineage>
        <taxon>Eukaryota</taxon>
        <taxon>Metazoa</taxon>
        <taxon>Ecdysozoa</taxon>
        <taxon>Arthropoda</taxon>
        <taxon>Hexapoda</taxon>
        <taxon>Insecta</taxon>
        <taxon>Pterygota</taxon>
        <taxon>Neoptera</taxon>
        <taxon>Endopterygota</taxon>
        <taxon>Diptera</taxon>
        <taxon>Nematocera</taxon>
        <taxon>Culicoidea</taxon>
        <taxon>Culicidae</taxon>
        <taxon>Anophelinae</taxon>
        <taxon>Anopheles</taxon>
    </lineage>
</organism>
<evidence type="ECO:0000256" key="21">
    <source>
        <dbReference type="ARBA" id="ARBA00047617"/>
    </source>
</evidence>
<comment type="catalytic activity">
    <reaction evidence="22">
        <text>pentan-2-one + NADP(+) = (E)-pent-3-en-2-one + NADPH + H(+)</text>
        <dbReference type="Rhea" id="RHEA:50788"/>
        <dbReference type="ChEBI" id="CHEBI:15378"/>
        <dbReference type="ChEBI" id="CHEBI:16472"/>
        <dbReference type="ChEBI" id="CHEBI:57783"/>
        <dbReference type="ChEBI" id="CHEBI:58349"/>
        <dbReference type="ChEBI" id="CHEBI:145276"/>
    </reaction>
    <physiologicalReaction direction="right-to-left" evidence="22">
        <dbReference type="Rhea" id="RHEA:50790"/>
    </physiologicalReaction>
</comment>
<dbReference type="Proteomes" id="UP000075884">
    <property type="component" value="Unassembled WGS sequence"/>
</dbReference>
<dbReference type="EnsemblMetazoa" id="ADIR003924-RA">
    <property type="protein sequence ID" value="ADIR003924-PA"/>
    <property type="gene ID" value="ADIR003924"/>
</dbReference>
<dbReference type="InterPro" id="IPR014190">
    <property type="entry name" value="PTGR1"/>
</dbReference>
<evidence type="ECO:0000256" key="3">
    <source>
        <dbReference type="ARBA" id="ARBA00011852"/>
    </source>
</evidence>
<keyword evidence="8" id="KW-0644">Prostaglandin metabolism</keyword>
<dbReference type="InterPro" id="IPR036291">
    <property type="entry name" value="NAD(P)-bd_dom_sf"/>
</dbReference>
<evidence type="ECO:0000256" key="4">
    <source>
        <dbReference type="ARBA" id="ARBA00011981"/>
    </source>
</evidence>
<comment type="catalytic activity">
    <reaction evidence="33">
        <text>an n-alkanal + NADP(+) = an alk-2-enal + NADPH + H(+)</text>
        <dbReference type="Rhea" id="RHEA:13737"/>
        <dbReference type="ChEBI" id="CHEBI:12834"/>
        <dbReference type="ChEBI" id="CHEBI:13757"/>
        <dbReference type="ChEBI" id="CHEBI:15378"/>
        <dbReference type="ChEBI" id="CHEBI:57783"/>
        <dbReference type="ChEBI" id="CHEBI:58349"/>
        <dbReference type="EC" id="1.3.1.74"/>
    </reaction>
    <physiologicalReaction direction="right-to-left" evidence="33">
        <dbReference type="Rhea" id="RHEA:13739"/>
    </physiologicalReaction>
</comment>
<evidence type="ECO:0000256" key="25">
    <source>
        <dbReference type="ARBA" id="ARBA00047903"/>
    </source>
</evidence>
<reference evidence="37" key="1">
    <citation type="submission" date="2013-03" db="EMBL/GenBank/DDBJ databases">
        <title>The Genome Sequence of Anopheles dirus WRAIR2.</title>
        <authorList>
            <consortium name="The Broad Institute Genomics Platform"/>
            <person name="Neafsey D.E."/>
            <person name="Walton C."/>
            <person name="Walker B."/>
            <person name="Young S.K."/>
            <person name="Zeng Q."/>
            <person name="Gargeya S."/>
            <person name="Fitzgerald M."/>
            <person name="Haas B."/>
            <person name="Abouelleil A."/>
            <person name="Allen A.W."/>
            <person name="Alvarado L."/>
            <person name="Arachchi H.M."/>
            <person name="Berlin A.M."/>
            <person name="Chapman S.B."/>
            <person name="Gainer-Dewar J."/>
            <person name="Goldberg J."/>
            <person name="Griggs A."/>
            <person name="Gujja S."/>
            <person name="Hansen M."/>
            <person name="Howarth C."/>
            <person name="Imamovic A."/>
            <person name="Ireland A."/>
            <person name="Larimer J."/>
            <person name="McCowan C."/>
            <person name="Murphy C."/>
            <person name="Pearson M."/>
            <person name="Poon T.W."/>
            <person name="Priest M."/>
            <person name="Roberts A."/>
            <person name="Saif S."/>
            <person name="Shea T."/>
            <person name="Sisk P."/>
            <person name="Sykes S."/>
            <person name="Wortman J."/>
            <person name="Nusbaum C."/>
            <person name="Birren B."/>
        </authorList>
    </citation>
    <scope>NUCLEOTIDE SEQUENCE [LARGE SCALE GENOMIC DNA]</scope>
    <source>
        <strain evidence="37">WRAIR2</strain>
    </source>
</reference>
<comment type="catalytic activity">
    <reaction evidence="21">
        <text>decanal + NADP(+) = (2E)-decenal + NADPH + H(+)</text>
        <dbReference type="Rhea" id="RHEA:50612"/>
        <dbReference type="ChEBI" id="CHEBI:15378"/>
        <dbReference type="ChEBI" id="CHEBI:31457"/>
        <dbReference type="ChEBI" id="CHEBI:57783"/>
        <dbReference type="ChEBI" id="CHEBI:58349"/>
        <dbReference type="ChEBI" id="CHEBI:133455"/>
    </reaction>
    <physiologicalReaction direction="right-to-left" evidence="21">
        <dbReference type="Rhea" id="RHEA:50614"/>
    </physiologicalReaction>
</comment>
<name>A0A182N8F0_9DIPT</name>
<comment type="catalytic activity">
    <reaction evidence="34">
        <text>hexanal + NADP(+) = (E)-hex-2-enal + NADPH + H(+)</text>
        <dbReference type="Rhea" id="RHEA:50776"/>
        <dbReference type="ChEBI" id="CHEBI:15378"/>
        <dbReference type="ChEBI" id="CHEBI:28913"/>
        <dbReference type="ChEBI" id="CHEBI:57783"/>
        <dbReference type="ChEBI" id="CHEBI:58349"/>
        <dbReference type="ChEBI" id="CHEBI:88528"/>
    </reaction>
    <physiologicalReaction direction="right-to-left" evidence="34">
        <dbReference type="Rhea" id="RHEA:50778"/>
    </physiologicalReaction>
</comment>
<evidence type="ECO:0000256" key="11">
    <source>
        <dbReference type="ARBA" id="ARBA00022857"/>
    </source>
</evidence>
<evidence type="ECO:0000256" key="2">
    <source>
        <dbReference type="ARBA" id="ARBA00010460"/>
    </source>
</evidence>
<evidence type="ECO:0000256" key="24">
    <source>
        <dbReference type="ARBA" id="ARBA00047878"/>
    </source>
</evidence>
<evidence type="ECO:0000256" key="28">
    <source>
        <dbReference type="ARBA" id="ARBA00048387"/>
    </source>
</evidence>
<dbReference type="Gene3D" id="3.90.180.10">
    <property type="entry name" value="Medium-chain alcohol dehydrogenases, catalytic domain"/>
    <property type="match status" value="2"/>
</dbReference>
<dbReference type="GO" id="GO:0006693">
    <property type="term" value="P:prostaglandin metabolic process"/>
    <property type="evidence" value="ECO:0007669"/>
    <property type="project" value="UniProtKB-KW"/>
</dbReference>
<keyword evidence="13" id="KW-0560">Oxidoreductase</keyword>
<comment type="catalytic activity">
    <reaction evidence="27">
        <text>13,14-dihydro-15-oxo-PGF2alpha + NADP(+) = 15-oxoprostaglandin F2alpha + NADPH + H(+)</text>
        <dbReference type="Rhea" id="RHEA:50588"/>
        <dbReference type="ChEBI" id="CHEBI:15378"/>
        <dbReference type="ChEBI" id="CHEBI:57783"/>
        <dbReference type="ChEBI" id="CHEBI:58349"/>
        <dbReference type="ChEBI" id="CHEBI:133374"/>
        <dbReference type="ChEBI" id="CHEBI:133409"/>
    </reaction>
    <physiologicalReaction direction="right-to-left" evidence="27">
        <dbReference type="Rhea" id="RHEA:50590"/>
    </physiologicalReaction>
</comment>
<evidence type="ECO:0000256" key="32">
    <source>
        <dbReference type="ARBA" id="ARBA00049070"/>
    </source>
</evidence>
<protein>
    <recommendedName>
        <fullName evidence="6">Prostaglandin reductase 1</fullName>
        <ecNumber evidence="4">1.3.1.48</ecNumber>
        <ecNumber evidence="5">1.3.1.74</ecNumber>
    </recommendedName>
    <alternativeName>
        <fullName evidence="19">15-oxoprostaglandin 13-reductase</fullName>
    </alternativeName>
    <alternativeName>
        <fullName evidence="17">Dithiolethione-inducible gene 1 protein</fullName>
    </alternativeName>
    <alternativeName>
        <fullName evidence="16">Leukotriene B4 12-hydroxydehydrogenase</fullName>
    </alternativeName>
    <alternativeName>
        <fullName evidence="18">NAD(P)H-dependent alkenal/one oxidoreductase</fullName>
    </alternativeName>
</protein>
<evidence type="ECO:0000256" key="19">
    <source>
        <dbReference type="ARBA" id="ARBA00033119"/>
    </source>
</evidence>
<evidence type="ECO:0000256" key="15">
    <source>
        <dbReference type="ARBA" id="ARBA00023278"/>
    </source>
</evidence>
<dbReference type="EC" id="1.3.1.48" evidence="4"/>
<evidence type="ECO:0000256" key="23">
    <source>
        <dbReference type="ARBA" id="ARBA00047871"/>
    </source>
</evidence>
<dbReference type="AlphaFoldDB" id="A0A182N8F0"/>
<evidence type="ECO:0000256" key="30">
    <source>
        <dbReference type="ARBA" id="ARBA00048953"/>
    </source>
</evidence>
<evidence type="ECO:0000256" key="27">
    <source>
        <dbReference type="ARBA" id="ARBA00048290"/>
    </source>
</evidence>
<evidence type="ECO:0000256" key="26">
    <source>
        <dbReference type="ARBA" id="ARBA00048066"/>
    </source>
</evidence>
<keyword evidence="37" id="KW-1185">Reference proteome</keyword>
<keyword evidence="9" id="KW-0597">Phosphoprotein</keyword>
<comment type="catalytic activity">
    <reaction evidence="25">
        <text>dodecanal + NADP(+) = (2E)-dodecenal + NADPH + H(+)</text>
        <dbReference type="Rhea" id="RHEA:50784"/>
        <dbReference type="ChEBI" id="CHEBI:15378"/>
        <dbReference type="ChEBI" id="CHEBI:27836"/>
        <dbReference type="ChEBI" id="CHEBI:57783"/>
        <dbReference type="ChEBI" id="CHEBI:58349"/>
        <dbReference type="ChEBI" id="CHEBI:133741"/>
    </reaction>
    <physiologicalReaction direction="right-to-left" evidence="25">
        <dbReference type="Rhea" id="RHEA:50786"/>
    </physiologicalReaction>
</comment>
<evidence type="ECO:0000256" key="14">
    <source>
        <dbReference type="ARBA" id="ARBA00023098"/>
    </source>
</evidence>
<comment type="catalytic activity">
    <reaction evidence="23">
        <text>leukotriene B4 + NADP(+) = 12-oxo-leukotriene B4 + NADPH + H(+)</text>
        <dbReference type="Rhea" id="RHEA:50608"/>
        <dbReference type="ChEBI" id="CHEBI:15378"/>
        <dbReference type="ChEBI" id="CHEBI:57461"/>
        <dbReference type="ChEBI" id="CHEBI:57783"/>
        <dbReference type="ChEBI" id="CHEBI:58349"/>
        <dbReference type="ChEBI" id="CHEBI:133309"/>
    </reaction>
    <physiologicalReaction direction="left-to-right" evidence="23">
        <dbReference type="Rhea" id="RHEA:50609"/>
    </physiologicalReaction>
</comment>